<gene>
    <name evidence="1" type="ORF">HMPREF0645_2469</name>
</gene>
<dbReference type="HOGENOM" id="CLU_3203428_0_0_10"/>
<dbReference type="AlphaFoldDB" id="D1PZT4"/>
<comment type="caution">
    <text evidence="1">The sequence shown here is derived from an EMBL/GenBank/DDBJ whole genome shotgun (WGS) entry which is preliminary data.</text>
</comment>
<accession>D1PZT4</accession>
<protein>
    <submittedName>
        <fullName evidence="1">Uncharacterized protein</fullName>
    </submittedName>
</protein>
<keyword evidence="2" id="KW-1185">Reference proteome</keyword>
<proteinExistence type="predicted"/>
<reference evidence="1 2" key="1">
    <citation type="submission" date="2009-10" db="EMBL/GenBank/DDBJ databases">
        <authorList>
            <person name="Qin X."/>
            <person name="Bachman B."/>
            <person name="Battles P."/>
            <person name="Bell A."/>
            <person name="Bess C."/>
            <person name="Bickham C."/>
            <person name="Chaboub L."/>
            <person name="Chen D."/>
            <person name="Coyle M."/>
            <person name="Deiros D.R."/>
            <person name="Dinh H."/>
            <person name="Forbes L."/>
            <person name="Fowler G."/>
            <person name="Francisco L."/>
            <person name="Fu Q."/>
            <person name="Gubbala S."/>
            <person name="Hale W."/>
            <person name="Han Y."/>
            <person name="Hemphill L."/>
            <person name="Highlander S.K."/>
            <person name="Hirani K."/>
            <person name="Hogues M."/>
            <person name="Jackson L."/>
            <person name="Jakkamsetti A."/>
            <person name="Javaid M."/>
            <person name="Jiang H."/>
            <person name="Korchina V."/>
            <person name="Kovar C."/>
            <person name="Lara F."/>
            <person name="Lee S."/>
            <person name="Mata R."/>
            <person name="Mathew T."/>
            <person name="Moen C."/>
            <person name="Morales K."/>
            <person name="Munidasa M."/>
            <person name="Nazareth L."/>
            <person name="Ngo R."/>
            <person name="Nguyen L."/>
            <person name="Okwuonu G."/>
            <person name="Ongeri F."/>
            <person name="Patil S."/>
            <person name="Petrosino J."/>
            <person name="Pham C."/>
            <person name="Pham P."/>
            <person name="Pu L.-L."/>
            <person name="Puazo M."/>
            <person name="Raj R."/>
            <person name="Reid J."/>
            <person name="Rouhana J."/>
            <person name="Saada N."/>
            <person name="Shang Y."/>
            <person name="Simmons D."/>
            <person name="Thornton R."/>
            <person name="Warren J."/>
            <person name="Weissenberger G."/>
            <person name="Zhang J."/>
            <person name="Zhang L."/>
            <person name="Zhou C."/>
            <person name="Zhu D."/>
            <person name="Muzny D."/>
            <person name="Worley K."/>
            <person name="Gibbs R."/>
        </authorList>
    </citation>
    <scope>NUCLEOTIDE SEQUENCE [LARGE SCALE GENOMIC DNA]</scope>
    <source>
        <strain evidence="1 2">DSM 17361</strain>
    </source>
</reference>
<name>D1PZT4_9BACT</name>
<dbReference type="EMBL" id="ACKS01000091">
    <property type="protein sequence ID" value="EFA43116.1"/>
    <property type="molecule type" value="Genomic_DNA"/>
</dbReference>
<organism evidence="1 2">
    <name type="scientific">Hallella bergensis DSM 17361</name>
    <dbReference type="NCBI Taxonomy" id="585502"/>
    <lineage>
        <taxon>Bacteria</taxon>
        <taxon>Pseudomonadati</taxon>
        <taxon>Bacteroidota</taxon>
        <taxon>Bacteroidia</taxon>
        <taxon>Bacteroidales</taxon>
        <taxon>Prevotellaceae</taxon>
        <taxon>Hallella</taxon>
    </lineage>
</organism>
<evidence type="ECO:0000313" key="2">
    <source>
        <dbReference type="Proteomes" id="UP000003160"/>
    </source>
</evidence>
<dbReference type="Proteomes" id="UP000003160">
    <property type="component" value="Unassembled WGS sequence"/>
</dbReference>
<sequence length="45" mass="5276">MSRKIFYFTCDVELGWTVADRILESSARCAKTTLFLYNLVLIKMQ</sequence>
<evidence type="ECO:0000313" key="1">
    <source>
        <dbReference type="EMBL" id="EFA43116.1"/>
    </source>
</evidence>